<name>A0A139WJE6_TRICA</name>
<dbReference type="Proteomes" id="UP000007266">
    <property type="component" value="Linkage group 4"/>
</dbReference>
<protein>
    <recommendedName>
        <fullName evidence="4">Kinetochore protein Spc24</fullName>
    </recommendedName>
</protein>
<evidence type="ECO:0008006" key="4">
    <source>
        <dbReference type="Google" id="ProtNLM"/>
    </source>
</evidence>
<dbReference type="KEGG" id="tca:103312846"/>
<dbReference type="OrthoDB" id="10476384at2759"/>
<dbReference type="InParanoid" id="A0A139WJE6"/>
<evidence type="ECO:0000313" key="2">
    <source>
        <dbReference type="EMBL" id="KYB28158.1"/>
    </source>
</evidence>
<evidence type="ECO:0000313" key="3">
    <source>
        <dbReference type="Proteomes" id="UP000007266"/>
    </source>
</evidence>
<organism evidence="2 3">
    <name type="scientific">Tribolium castaneum</name>
    <name type="common">Red flour beetle</name>
    <dbReference type="NCBI Taxonomy" id="7070"/>
    <lineage>
        <taxon>Eukaryota</taxon>
        <taxon>Metazoa</taxon>
        <taxon>Ecdysozoa</taxon>
        <taxon>Arthropoda</taxon>
        <taxon>Hexapoda</taxon>
        <taxon>Insecta</taxon>
        <taxon>Pterygota</taxon>
        <taxon>Neoptera</taxon>
        <taxon>Endopterygota</taxon>
        <taxon>Coleoptera</taxon>
        <taxon>Polyphaga</taxon>
        <taxon>Cucujiformia</taxon>
        <taxon>Tenebrionidae</taxon>
        <taxon>Tenebrionidae incertae sedis</taxon>
        <taxon>Tribolium</taxon>
    </lineage>
</organism>
<keyword evidence="3" id="KW-1185">Reference proteome</keyword>
<reference evidence="2 3" key="1">
    <citation type="journal article" date="2008" name="Nature">
        <title>The genome of the model beetle and pest Tribolium castaneum.</title>
        <authorList>
            <consortium name="Tribolium Genome Sequencing Consortium"/>
            <person name="Richards S."/>
            <person name="Gibbs R.A."/>
            <person name="Weinstock G.M."/>
            <person name="Brown S.J."/>
            <person name="Denell R."/>
            <person name="Beeman R.W."/>
            <person name="Gibbs R."/>
            <person name="Beeman R.W."/>
            <person name="Brown S.J."/>
            <person name="Bucher G."/>
            <person name="Friedrich M."/>
            <person name="Grimmelikhuijzen C.J."/>
            <person name="Klingler M."/>
            <person name="Lorenzen M."/>
            <person name="Richards S."/>
            <person name="Roth S."/>
            <person name="Schroder R."/>
            <person name="Tautz D."/>
            <person name="Zdobnov E.M."/>
            <person name="Muzny D."/>
            <person name="Gibbs R.A."/>
            <person name="Weinstock G.M."/>
            <person name="Attaway T."/>
            <person name="Bell S."/>
            <person name="Buhay C.J."/>
            <person name="Chandrabose M.N."/>
            <person name="Chavez D."/>
            <person name="Clerk-Blankenburg K.P."/>
            <person name="Cree A."/>
            <person name="Dao M."/>
            <person name="Davis C."/>
            <person name="Chacko J."/>
            <person name="Dinh H."/>
            <person name="Dugan-Rocha S."/>
            <person name="Fowler G."/>
            <person name="Garner T.T."/>
            <person name="Garnes J."/>
            <person name="Gnirke A."/>
            <person name="Hawes A."/>
            <person name="Hernandez J."/>
            <person name="Hines S."/>
            <person name="Holder M."/>
            <person name="Hume J."/>
            <person name="Jhangiani S.N."/>
            <person name="Joshi V."/>
            <person name="Khan Z.M."/>
            <person name="Jackson L."/>
            <person name="Kovar C."/>
            <person name="Kowis A."/>
            <person name="Lee S."/>
            <person name="Lewis L.R."/>
            <person name="Margolis J."/>
            <person name="Morgan M."/>
            <person name="Nazareth L.V."/>
            <person name="Nguyen N."/>
            <person name="Okwuonu G."/>
            <person name="Parker D."/>
            <person name="Richards S."/>
            <person name="Ruiz S.J."/>
            <person name="Santibanez J."/>
            <person name="Savard J."/>
            <person name="Scherer S.E."/>
            <person name="Schneider B."/>
            <person name="Sodergren E."/>
            <person name="Tautz D."/>
            <person name="Vattahil S."/>
            <person name="Villasana D."/>
            <person name="White C.S."/>
            <person name="Wright R."/>
            <person name="Park Y."/>
            <person name="Beeman R.W."/>
            <person name="Lord J."/>
            <person name="Oppert B."/>
            <person name="Lorenzen M."/>
            <person name="Brown S."/>
            <person name="Wang L."/>
            <person name="Savard J."/>
            <person name="Tautz D."/>
            <person name="Richards S."/>
            <person name="Weinstock G."/>
            <person name="Gibbs R.A."/>
            <person name="Liu Y."/>
            <person name="Worley K."/>
            <person name="Weinstock G."/>
            <person name="Elsik C.G."/>
            <person name="Reese J.T."/>
            <person name="Elhaik E."/>
            <person name="Landan G."/>
            <person name="Graur D."/>
            <person name="Arensburger P."/>
            <person name="Atkinson P."/>
            <person name="Beeman R.W."/>
            <person name="Beidler J."/>
            <person name="Brown S.J."/>
            <person name="Demuth J.P."/>
            <person name="Drury D.W."/>
            <person name="Du Y.Z."/>
            <person name="Fujiwara H."/>
            <person name="Lorenzen M."/>
            <person name="Maselli V."/>
            <person name="Osanai M."/>
            <person name="Park Y."/>
            <person name="Robertson H.M."/>
            <person name="Tu Z."/>
            <person name="Wang J.J."/>
            <person name="Wang S."/>
            <person name="Richards S."/>
            <person name="Song H."/>
            <person name="Zhang L."/>
            <person name="Sodergren E."/>
            <person name="Werner D."/>
            <person name="Stanke M."/>
            <person name="Morgenstern B."/>
            <person name="Solovyev V."/>
            <person name="Kosarev P."/>
            <person name="Brown G."/>
            <person name="Chen H.C."/>
            <person name="Ermolaeva O."/>
            <person name="Hlavina W."/>
            <person name="Kapustin Y."/>
            <person name="Kiryutin B."/>
            <person name="Kitts P."/>
            <person name="Maglott D."/>
            <person name="Pruitt K."/>
            <person name="Sapojnikov V."/>
            <person name="Souvorov A."/>
            <person name="Mackey A.J."/>
            <person name="Waterhouse R.M."/>
            <person name="Wyder S."/>
            <person name="Zdobnov E.M."/>
            <person name="Zdobnov E.M."/>
            <person name="Wyder S."/>
            <person name="Kriventseva E.V."/>
            <person name="Kadowaki T."/>
            <person name="Bork P."/>
            <person name="Aranda M."/>
            <person name="Bao R."/>
            <person name="Beermann A."/>
            <person name="Berns N."/>
            <person name="Bolognesi R."/>
            <person name="Bonneton F."/>
            <person name="Bopp D."/>
            <person name="Brown S.J."/>
            <person name="Bucher G."/>
            <person name="Butts T."/>
            <person name="Chaumot A."/>
            <person name="Denell R.E."/>
            <person name="Ferrier D.E."/>
            <person name="Friedrich M."/>
            <person name="Gordon C.M."/>
            <person name="Jindra M."/>
            <person name="Klingler M."/>
            <person name="Lan Q."/>
            <person name="Lattorff H.M."/>
            <person name="Laudet V."/>
            <person name="von Levetsow C."/>
            <person name="Liu Z."/>
            <person name="Lutz R."/>
            <person name="Lynch J.A."/>
            <person name="da Fonseca R.N."/>
            <person name="Posnien N."/>
            <person name="Reuter R."/>
            <person name="Roth S."/>
            <person name="Savard J."/>
            <person name="Schinko J.B."/>
            <person name="Schmitt C."/>
            <person name="Schoppmeier M."/>
            <person name="Schroder R."/>
            <person name="Shippy T.D."/>
            <person name="Simonnet F."/>
            <person name="Marques-Souza H."/>
            <person name="Tautz D."/>
            <person name="Tomoyasu Y."/>
            <person name="Trauner J."/>
            <person name="Van der Zee M."/>
            <person name="Vervoort M."/>
            <person name="Wittkopp N."/>
            <person name="Wimmer E.A."/>
            <person name="Yang X."/>
            <person name="Jones A.K."/>
            <person name="Sattelle D.B."/>
            <person name="Ebert P.R."/>
            <person name="Nelson D."/>
            <person name="Scott J.G."/>
            <person name="Beeman R.W."/>
            <person name="Muthukrishnan S."/>
            <person name="Kramer K.J."/>
            <person name="Arakane Y."/>
            <person name="Beeman R.W."/>
            <person name="Zhu Q."/>
            <person name="Hogenkamp D."/>
            <person name="Dixit R."/>
            <person name="Oppert B."/>
            <person name="Jiang H."/>
            <person name="Zou Z."/>
            <person name="Marshall J."/>
            <person name="Elpidina E."/>
            <person name="Vinokurov K."/>
            <person name="Oppert C."/>
            <person name="Zou Z."/>
            <person name="Evans J."/>
            <person name="Lu Z."/>
            <person name="Zhao P."/>
            <person name="Sumathipala N."/>
            <person name="Altincicek B."/>
            <person name="Vilcinskas A."/>
            <person name="Williams M."/>
            <person name="Hultmark D."/>
            <person name="Hetru C."/>
            <person name="Jiang H."/>
            <person name="Grimmelikhuijzen C.J."/>
            <person name="Hauser F."/>
            <person name="Cazzamali G."/>
            <person name="Williamson M."/>
            <person name="Park Y."/>
            <person name="Li B."/>
            <person name="Tanaka Y."/>
            <person name="Predel R."/>
            <person name="Neupert S."/>
            <person name="Schachtner J."/>
            <person name="Verleyen P."/>
            <person name="Raible F."/>
            <person name="Bork P."/>
            <person name="Friedrich M."/>
            <person name="Walden K.K."/>
            <person name="Robertson H.M."/>
            <person name="Angeli S."/>
            <person name="Foret S."/>
            <person name="Bucher G."/>
            <person name="Schuetz S."/>
            <person name="Maleszka R."/>
            <person name="Wimmer E.A."/>
            <person name="Beeman R.W."/>
            <person name="Lorenzen M."/>
            <person name="Tomoyasu Y."/>
            <person name="Miller S.C."/>
            <person name="Grossmann D."/>
            <person name="Bucher G."/>
        </authorList>
    </citation>
    <scope>NUCLEOTIDE SEQUENCE [LARGE SCALE GENOMIC DNA]</scope>
    <source>
        <strain evidence="2 3">Georgia GA2</strain>
    </source>
</reference>
<sequence length="183" mass="21404">MELVEFEAIIKAISQSCSEQLDRFTESLHPLDELTPHVEEEGYLFNICANVKSLIDCKVERAFEIVDNNAQLLEKEKSEINKLEEELSNLTTEFGAKKNKLRETTKRCETYNHKLQNLKSLKLSLYLYKLLTATQFDYTRPNTGYMVRTNPPNYEVFNYGEIGEEQVVRKLWALMEKMAHKNE</sequence>
<reference evidence="2 3" key="2">
    <citation type="journal article" date="2010" name="Nucleic Acids Res.">
        <title>BeetleBase in 2010: revisions to provide comprehensive genomic information for Tribolium castaneum.</title>
        <authorList>
            <person name="Kim H.S."/>
            <person name="Murphy T."/>
            <person name="Xia J."/>
            <person name="Caragea D."/>
            <person name="Park Y."/>
            <person name="Beeman R.W."/>
            <person name="Lorenzen M.D."/>
            <person name="Butcher S."/>
            <person name="Manak J.R."/>
            <person name="Brown S.J."/>
        </authorList>
    </citation>
    <scope>GENOME REANNOTATION</scope>
    <source>
        <strain evidence="2 3">Georgia GA2</strain>
    </source>
</reference>
<keyword evidence="1" id="KW-0175">Coiled coil</keyword>
<evidence type="ECO:0000256" key="1">
    <source>
        <dbReference type="SAM" id="Coils"/>
    </source>
</evidence>
<accession>A0A139WJE6</accession>
<dbReference type="EMBL" id="KQ971338">
    <property type="protein sequence ID" value="KYB28158.1"/>
    <property type="molecule type" value="Genomic_DNA"/>
</dbReference>
<proteinExistence type="predicted"/>
<dbReference type="AlphaFoldDB" id="A0A139WJE6"/>
<feature type="coiled-coil region" evidence="1">
    <location>
        <begin position="66"/>
        <end position="121"/>
    </location>
</feature>
<gene>
    <name evidence="2" type="primary">AUGUSTUS-3.0.2_32942</name>
    <name evidence="2" type="ORF">TcasGA2_TC032942</name>
</gene>